<dbReference type="RefSeq" id="WP_073409468.1">
    <property type="nucleotide sequence ID" value="NZ_FQWH01000004.1"/>
</dbReference>
<evidence type="ECO:0000313" key="2">
    <source>
        <dbReference type="Proteomes" id="UP000184112"/>
    </source>
</evidence>
<reference evidence="1 2" key="1">
    <citation type="submission" date="2016-11" db="EMBL/GenBank/DDBJ databases">
        <authorList>
            <person name="Jaros S."/>
            <person name="Januszkiewicz K."/>
            <person name="Wedrychowicz H."/>
        </authorList>
    </citation>
    <scope>NUCLEOTIDE SEQUENCE [LARGE SCALE GENOMIC DNA]</scope>
    <source>
        <strain evidence="1 2">DSM 6792</strain>
    </source>
</reference>
<evidence type="ECO:0000313" key="1">
    <source>
        <dbReference type="EMBL" id="SHG82473.1"/>
    </source>
</evidence>
<gene>
    <name evidence="1" type="ORF">SAMN05444388_104361</name>
</gene>
<protein>
    <submittedName>
        <fullName evidence="1">Uncharacterized protein</fullName>
    </submittedName>
</protein>
<dbReference type="AlphaFoldDB" id="A0A1M5N0F3"/>
<dbReference type="EMBL" id="FQWH01000004">
    <property type="protein sequence ID" value="SHG82473.1"/>
    <property type="molecule type" value="Genomic_DNA"/>
</dbReference>
<dbReference type="Proteomes" id="UP000184112">
    <property type="component" value="Unassembled WGS sequence"/>
</dbReference>
<accession>A0A1M5N0F3</accession>
<sequence>MDKVTFTRLELYNLVWKFPIIQIAKHYEISSMGIKNACEKMQIPLPGSKHWIRLNYERKSIPKLSGDYKGNSQISILRKMYESPLRKTARSTPLIALIESIESDSKAPSKVLEFLNNPSGIIRKTQNYWNHAELNRNVSETPEEIIQLSVDQKNINRALLFMDALIKLLEYRGHQFKKSNDNRDIILMHKEIEIDIHLREALKRIPPKTNKDSADYIFTGEFILQIKKGSYKKEWRDGKLSLESNLTAIVAKLELIAVEEKQWKEACIHER</sequence>
<organism evidence="1 2">
    <name type="scientific">Flavobacterium johnsoniae</name>
    <name type="common">Cytophaga johnsonae</name>
    <dbReference type="NCBI Taxonomy" id="986"/>
    <lineage>
        <taxon>Bacteria</taxon>
        <taxon>Pseudomonadati</taxon>
        <taxon>Bacteroidota</taxon>
        <taxon>Flavobacteriia</taxon>
        <taxon>Flavobacteriales</taxon>
        <taxon>Flavobacteriaceae</taxon>
        <taxon>Flavobacterium</taxon>
    </lineage>
</organism>
<name>A0A1M5N0F3_FLAJO</name>
<proteinExistence type="predicted"/>